<sequence length="400" mass="43703">MADILEHIRVVDFSRIFAGPDATQILGDLGADIIKIEDPEGGDECRYLGVTREELERLTGPSPSFRALNRNKRSLTLDLSTESGRAVALRLIDGADVVVNNFRPGTMERWGLGYDDLHQRKPGLIYCDFHSYGPVGPLSHIGANDLALQAFSGLMSITGEEGGAPARAGSAIVDLHASLAIVGGVLAALYHRERTGEGQRVDTSLMLSAAHLMSYFYKEYWLTGRMHRRMGTANHLSVPNQAFPTKDGYAVIIAPSDEMWRRCATALDPEALDREEYRTASERLRLRKDVIAAMTEVTGKLTNAEVHAKLSAVKVNVAIVQTIGEAADHPQLDAVGGVFHFPEGEGDQRYVGTPFRLHATPGRMHRLPPELGEHNREILAEAGFSEAEIAELKARGAFGD</sequence>
<dbReference type="RefSeq" id="WP_163993949.1">
    <property type="nucleotide sequence ID" value="NZ_WUEY01000033.1"/>
</dbReference>
<dbReference type="InterPro" id="IPR044855">
    <property type="entry name" value="CoA-Trfase_III_dom3_sf"/>
</dbReference>
<dbReference type="Proteomes" id="UP000483035">
    <property type="component" value="Unassembled WGS sequence"/>
</dbReference>
<comment type="caution">
    <text evidence="2">The sequence shown here is derived from an EMBL/GenBank/DDBJ whole genome shotgun (WGS) entry which is preliminary data.</text>
</comment>
<dbReference type="GO" id="GO:0008410">
    <property type="term" value="F:CoA-transferase activity"/>
    <property type="evidence" value="ECO:0007669"/>
    <property type="project" value="TreeGrafter"/>
</dbReference>
<dbReference type="InterPro" id="IPR050483">
    <property type="entry name" value="CoA-transferase_III_domain"/>
</dbReference>
<protein>
    <submittedName>
        <fullName evidence="2">CoA transferase</fullName>
    </submittedName>
</protein>
<organism evidence="2 3">
    <name type="scientific">Rhizobium lusitanum</name>
    <dbReference type="NCBI Taxonomy" id="293958"/>
    <lineage>
        <taxon>Bacteria</taxon>
        <taxon>Pseudomonadati</taxon>
        <taxon>Pseudomonadota</taxon>
        <taxon>Alphaproteobacteria</taxon>
        <taxon>Hyphomicrobiales</taxon>
        <taxon>Rhizobiaceae</taxon>
        <taxon>Rhizobium/Agrobacterium group</taxon>
        <taxon>Rhizobium</taxon>
    </lineage>
</organism>
<dbReference type="PANTHER" id="PTHR48207:SF4">
    <property type="entry name" value="BLL6097 PROTEIN"/>
    <property type="match status" value="1"/>
</dbReference>
<evidence type="ECO:0000313" key="3">
    <source>
        <dbReference type="Proteomes" id="UP000483035"/>
    </source>
</evidence>
<dbReference type="PANTHER" id="PTHR48207">
    <property type="entry name" value="SUCCINATE--HYDROXYMETHYLGLUTARATE COA-TRANSFERASE"/>
    <property type="match status" value="1"/>
</dbReference>
<dbReference type="AlphaFoldDB" id="A0A6L9UGV8"/>
<name>A0A6L9UGV8_9HYPH</name>
<accession>A0A6L9UGV8</accession>
<keyword evidence="1 2" id="KW-0808">Transferase</keyword>
<dbReference type="EMBL" id="WUEY01000033">
    <property type="protein sequence ID" value="NEI74561.1"/>
    <property type="molecule type" value="Genomic_DNA"/>
</dbReference>
<gene>
    <name evidence="2" type="ORF">GR212_34000</name>
</gene>
<dbReference type="Gene3D" id="3.30.1540.10">
    <property type="entry name" value="formyl-coa transferase, domain 3"/>
    <property type="match status" value="1"/>
</dbReference>
<reference evidence="2 3" key="1">
    <citation type="submission" date="2019-12" db="EMBL/GenBank/DDBJ databases">
        <title>Rhizobium genotypes associated with high levels of biological nitrogen fixation by grain legumes in a temperate-maritime cropping system.</title>
        <authorList>
            <person name="Maluk M."/>
            <person name="Francesc Ferrando Molina F."/>
            <person name="Lopez Del Egido L."/>
            <person name="Lafos M."/>
            <person name="Langarica-Fuentes A."/>
            <person name="Gebre Yohannes G."/>
            <person name="Young M.W."/>
            <person name="Martin P."/>
            <person name="Gantlett R."/>
            <person name="Kenicer G."/>
            <person name="Hawes C."/>
            <person name="Begg G.S."/>
            <person name="Quilliam R.S."/>
            <person name="Squire G.R."/>
            <person name="Poole P.S."/>
            <person name="Young P.W."/>
            <person name="Iannetta P.M."/>
            <person name="James E.K."/>
        </authorList>
    </citation>
    <scope>NUCLEOTIDE SEQUENCE [LARGE SCALE GENOMIC DNA]</scope>
    <source>
        <strain evidence="2 3">JHI1118</strain>
    </source>
</reference>
<dbReference type="SUPFAM" id="SSF89796">
    <property type="entry name" value="CoA-transferase family III (CaiB/BaiF)"/>
    <property type="match status" value="1"/>
</dbReference>
<dbReference type="InterPro" id="IPR003673">
    <property type="entry name" value="CoA-Trfase_fam_III"/>
</dbReference>
<proteinExistence type="predicted"/>
<dbReference type="InterPro" id="IPR023606">
    <property type="entry name" value="CoA-Trfase_III_dom_1_sf"/>
</dbReference>
<dbReference type="Pfam" id="PF02515">
    <property type="entry name" value="CoA_transf_3"/>
    <property type="match status" value="1"/>
</dbReference>
<dbReference type="Gene3D" id="3.40.50.10540">
    <property type="entry name" value="Crotonobetainyl-coa:carnitine coa-transferase, domain 1"/>
    <property type="match status" value="1"/>
</dbReference>
<evidence type="ECO:0000256" key="1">
    <source>
        <dbReference type="ARBA" id="ARBA00022679"/>
    </source>
</evidence>
<evidence type="ECO:0000313" key="2">
    <source>
        <dbReference type="EMBL" id="NEI74561.1"/>
    </source>
</evidence>